<proteinExistence type="predicted"/>
<organism evidence="1">
    <name type="scientific">Planktothricoides sp. SpSt-374</name>
    <dbReference type="NCBI Taxonomy" id="2282167"/>
    <lineage>
        <taxon>Bacteria</taxon>
        <taxon>Bacillati</taxon>
        <taxon>Cyanobacteriota</taxon>
        <taxon>Cyanophyceae</taxon>
        <taxon>Oscillatoriophycideae</taxon>
        <taxon>Oscillatoriales</taxon>
        <taxon>Oscillatoriaceae</taxon>
        <taxon>Planktothricoides</taxon>
    </lineage>
</organism>
<reference evidence="1" key="1">
    <citation type="journal article" date="2020" name="mSystems">
        <title>Genome- and Community-Level Interaction Insights into Carbon Utilization and Element Cycling Functions of Hydrothermarchaeota in Hydrothermal Sediment.</title>
        <authorList>
            <person name="Zhou Z."/>
            <person name="Liu Y."/>
            <person name="Xu W."/>
            <person name="Pan J."/>
            <person name="Luo Z.H."/>
            <person name="Li M."/>
        </authorList>
    </citation>
    <scope>NUCLEOTIDE SEQUENCE [LARGE SCALE GENOMIC DNA]</scope>
    <source>
        <strain evidence="1">SpSt-374</strain>
    </source>
</reference>
<accession>A0A7C3ZTJ5</accession>
<gene>
    <name evidence="1" type="ORF">ENR15_02580</name>
</gene>
<dbReference type="Pfam" id="PF08865">
    <property type="entry name" value="DUF1830"/>
    <property type="match status" value="1"/>
</dbReference>
<sequence length="82" mass="9842">MSHLNLCYYANRTAQIQILRVKQGQKIYWERVVFPQERIFFAAHHFDHLEIYEKTEYGVTKFENISCKYLMVVDEALAEVVK</sequence>
<name>A0A7C3ZTJ5_9CYAN</name>
<dbReference type="AlphaFoldDB" id="A0A7C3ZTJ5"/>
<evidence type="ECO:0000313" key="1">
    <source>
        <dbReference type="EMBL" id="HGF99568.1"/>
    </source>
</evidence>
<dbReference type="InterPro" id="IPR014964">
    <property type="entry name" value="DUF1830"/>
</dbReference>
<dbReference type="EMBL" id="DSPX01000020">
    <property type="protein sequence ID" value="HGF99568.1"/>
    <property type="molecule type" value="Genomic_DNA"/>
</dbReference>
<comment type="caution">
    <text evidence="1">The sequence shown here is derived from an EMBL/GenBank/DDBJ whole genome shotgun (WGS) entry which is preliminary data.</text>
</comment>
<protein>
    <submittedName>
        <fullName evidence="1">DUF1830 domain-containing protein</fullName>
    </submittedName>
</protein>